<proteinExistence type="predicted"/>
<protein>
    <submittedName>
        <fullName evidence="1">Uncharacterized protein</fullName>
    </submittedName>
</protein>
<dbReference type="AlphaFoldDB" id="A0A0R3QVW7"/>
<dbReference type="WBParaSite" id="BTMF_0001187501-mRNA-1">
    <property type="protein sequence ID" value="BTMF_0001187501-mRNA-1"/>
    <property type="gene ID" value="BTMF_0001187501"/>
</dbReference>
<name>A0A0R3QVW7_9BILA</name>
<evidence type="ECO:0000313" key="1">
    <source>
        <dbReference type="WBParaSite" id="BTMF_0001187501-mRNA-1"/>
    </source>
</evidence>
<accession>A0A0R3QVW7</accession>
<reference evidence="1" key="1">
    <citation type="submission" date="2017-02" db="UniProtKB">
        <authorList>
            <consortium name="WormBaseParasite"/>
        </authorList>
    </citation>
    <scope>IDENTIFICATION</scope>
</reference>
<organism evidence="1">
    <name type="scientific">Brugia timori</name>
    <dbReference type="NCBI Taxonomy" id="42155"/>
    <lineage>
        <taxon>Eukaryota</taxon>
        <taxon>Metazoa</taxon>
        <taxon>Ecdysozoa</taxon>
        <taxon>Nematoda</taxon>
        <taxon>Chromadorea</taxon>
        <taxon>Rhabditida</taxon>
        <taxon>Spirurina</taxon>
        <taxon>Spiruromorpha</taxon>
        <taxon>Filarioidea</taxon>
        <taxon>Onchocercidae</taxon>
        <taxon>Brugia</taxon>
    </lineage>
</organism>
<sequence length="39" mass="4850">MIVENGNKSFVEMFEFNRRNCCLEVFRYKNFVRIIIIFE</sequence>